<dbReference type="GO" id="GO:0008270">
    <property type="term" value="F:zinc ion binding"/>
    <property type="evidence" value="ECO:0007669"/>
    <property type="project" value="UniProtKB-KW"/>
</dbReference>
<organism evidence="12 13">
    <name type="scientific">Mola mola</name>
    <name type="common">Ocean sunfish</name>
    <name type="synonym">Tetraodon mola</name>
    <dbReference type="NCBI Taxonomy" id="94237"/>
    <lineage>
        <taxon>Eukaryota</taxon>
        <taxon>Metazoa</taxon>
        <taxon>Chordata</taxon>
        <taxon>Craniata</taxon>
        <taxon>Vertebrata</taxon>
        <taxon>Euteleostomi</taxon>
        <taxon>Actinopterygii</taxon>
        <taxon>Neopterygii</taxon>
        <taxon>Teleostei</taxon>
        <taxon>Neoteleostei</taxon>
        <taxon>Acanthomorphata</taxon>
        <taxon>Eupercaria</taxon>
        <taxon>Tetraodontiformes</taxon>
        <taxon>Molidae</taxon>
        <taxon>Mola</taxon>
    </lineage>
</organism>
<proteinExistence type="inferred from homology"/>
<dbReference type="Pfam" id="PF05741">
    <property type="entry name" value="zf-nanos"/>
    <property type="match status" value="1"/>
</dbReference>
<evidence type="ECO:0000259" key="11">
    <source>
        <dbReference type="PROSITE" id="PS51522"/>
    </source>
</evidence>
<dbReference type="InterPro" id="IPR008705">
    <property type="entry name" value="Nanos/Xcar2"/>
</dbReference>
<keyword evidence="6 8" id="KW-0810">Translation regulation</keyword>
<evidence type="ECO:0000256" key="8">
    <source>
        <dbReference type="PROSITE-ProRule" id="PRU00855"/>
    </source>
</evidence>
<dbReference type="Ensembl" id="ENSMMOT00000028751.1">
    <property type="protein sequence ID" value="ENSMMOP00000028271.1"/>
    <property type="gene ID" value="ENSMMOG00000021368.1"/>
</dbReference>
<dbReference type="PROSITE" id="PS51522">
    <property type="entry name" value="ZF_NANOS"/>
    <property type="match status" value="1"/>
</dbReference>
<evidence type="ECO:0000256" key="3">
    <source>
        <dbReference type="ARBA" id="ARBA00022723"/>
    </source>
</evidence>
<evidence type="ECO:0000256" key="10">
    <source>
        <dbReference type="SAM" id="SignalP"/>
    </source>
</evidence>
<evidence type="ECO:0000256" key="4">
    <source>
        <dbReference type="ARBA" id="ARBA00022771"/>
    </source>
</evidence>
<keyword evidence="7 8" id="KW-0694">RNA-binding</keyword>
<reference evidence="12" key="1">
    <citation type="submission" date="2025-08" db="UniProtKB">
        <authorList>
            <consortium name="Ensembl"/>
        </authorList>
    </citation>
    <scope>IDENTIFICATION</scope>
</reference>
<dbReference type="GO" id="GO:0006417">
    <property type="term" value="P:regulation of translation"/>
    <property type="evidence" value="ECO:0007669"/>
    <property type="project" value="UniProtKB-UniRule"/>
</dbReference>
<dbReference type="GO" id="GO:0005737">
    <property type="term" value="C:cytoplasm"/>
    <property type="evidence" value="ECO:0007669"/>
    <property type="project" value="UniProtKB-SubCell"/>
</dbReference>
<keyword evidence="2" id="KW-0963">Cytoplasm</keyword>
<sequence length="341" mass="38385">MWTRRLFGVNHGIRLLWLWSLTSHAARLAFNWRDVNLHAGVTQEFTCSAPGAVGGAPPITCIQLPIKASSLTRGDGVLQSVQLLQSLQVIYLTDRQRDRVWQTRRTFCRRRDRINGMVWGLPHHHHLLRFMDPDSKSFHPWKDYIGLSATVRDILGRDPAKECRFPVSKALHSDFDSLCEALESVRINAVCPNGDLGADCAPDYPGESTLPCRSAPRRPPEALRSVPDSPPAEAKANRAPRRSDTSGRRERRKTARIKAPIAPGEASAPERRSCSFCKHNGESRQVYRSHWLKNEAGHVSCPYLRQYVCPLCGATGSRAHTKRFCPKVDTAYNSVYVKSKR</sequence>
<keyword evidence="3" id="KW-0479">Metal-binding</keyword>
<dbReference type="AlphaFoldDB" id="A0A3Q3XRF5"/>
<evidence type="ECO:0000313" key="13">
    <source>
        <dbReference type="Proteomes" id="UP000261620"/>
    </source>
</evidence>
<protein>
    <recommendedName>
        <fullName evidence="11">Nanos-type domain-containing protein</fullName>
    </recommendedName>
</protein>
<dbReference type="STRING" id="94237.ENSMMOP00000028271"/>
<comment type="similarity">
    <text evidence="8">Belongs to the nanos family.</text>
</comment>
<evidence type="ECO:0000256" key="6">
    <source>
        <dbReference type="ARBA" id="ARBA00022845"/>
    </source>
</evidence>
<keyword evidence="4 8" id="KW-0863">Zinc-finger</keyword>
<evidence type="ECO:0000256" key="1">
    <source>
        <dbReference type="ARBA" id="ARBA00004496"/>
    </source>
</evidence>
<evidence type="ECO:0000256" key="5">
    <source>
        <dbReference type="ARBA" id="ARBA00022833"/>
    </source>
</evidence>
<feature type="signal peptide" evidence="10">
    <location>
        <begin position="1"/>
        <end position="25"/>
    </location>
</feature>
<feature type="chain" id="PRO_5018736644" description="Nanos-type domain-containing protein" evidence="10">
    <location>
        <begin position="26"/>
        <end position="341"/>
    </location>
</feature>
<dbReference type="PANTHER" id="PTHR12887">
    <property type="entry name" value="NANOS PROTEIN"/>
    <property type="match status" value="1"/>
</dbReference>
<dbReference type="GO" id="GO:0003723">
    <property type="term" value="F:RNA binding"/>
    <property type="evidence" value="ECO:0007669"/>
    <property type="project" value="UniProtKB-UniRule"/>
</dbReference>
<evidence type="ECO:0000256" key="7">
    <source>
        <dbReference type="ARBA" id="ARBA00022884"/>
    </source>
</evidence>
<dbReference type="OMA" id="SCPYLRQ"/>
<feature type="domain" description="Nanos-type" evidence="11">
    <location>
        <begin position="273"/>
        <end position="327"/>
    </location>
</feature>
<dbReference type="InterPro" id="IPR024161">
    <property type="entry name" value="Znf_nanos-typ"/>
</dbReference>
<dbReference type="InterPro" id="IPR038129">
    <property type="entry name" value="Nanos_sf"/>
</dbReference>
<keyword evidence="10" id="KW-0732">Signal</keyword>
<evidence type="ECO:0000256" key="2">
    <source>
        <dbReference type="ARBA" id="ARBA00022490"/>
    </source>
</evidence>
<keyword evidence="5" id="KW-0862">Zinc</keyword>
<reference evidence="12" key="2">
    <citation type="submission" date="2025-09" db="UniProtKB">
        <authorList>
            <consortium name="Ensembl"/>
        </authorList>
    </citation>
    <scope>IDENTIFICATION</scope>
</reference>
<dbReference type="Proteomes" id="UP000261620">
    <property type="component" value="Unplaced"/>
</dbReference>
<accession>A0A3Q3XRF5</accession>
<comment type="subcellular location">
    <subcellularLocation>
        <location evidence="1">Cytoplasm</location>
    </subcellularLocation>
</comment>
<keyword evidence="13" id="KW-1185">Reference proteome</keyword>
<feature type="region of interest" description="Disordered" evidence="9">
    <location>
        <begin position="210"/>
        <end position="267"/>
    </location>
</feature>
<name>A0A3Q3XRF5_MOLML</name>
<evidence type="ECO:0000256" key="9">
    <source>
        <dbReference type="SAM" id="MobiDB-lite"/>
    </source>
</evidence>
<evidence type="ECO:0000313" key="12">
    <source>
        <dbReference type="Ensembl" id="ENSMMOP00000028271.1"/>
    </source>
</evidence>
<dbReference type="Gene3D" id="4.10.60.30">
    <property type="entry name" value="Nanos, RNA-binding domain"/>
    <property type="match status" value="1"/>
</dbReference>